<dbReference type="InterPro" id="IPR010982">
    <property type="entry name" value="Lambda_DNA-bd_dom_sf"/>
</dbReference>
<organism evidence="1 2">
    <name type="scientific">Streptomyces alanosinicus</name>
    <dbReference type="NCBI Taxonomy" id="68171"/>
    <lineage>
        <taxon>Bacteria</taxon>
        <taxon>Bacillati</taxon>
        <taxon>Actinomycetota</taxon>
        <taxon>Actinomycetes</taxon>
        <taxon>Kitasatosporales</taxon>
        <taxon>Streptomycetaceae</taxon>
        <taxon>Streptomyces</taxon>
    </lineage>
</organism>
<evidence type="ECO:0000313" key="2">
    <source>
        <dbReference type="Proteomes" id="UP000655443"/>
    </source>
</evidence>
<dbReference type="Proteomes" id="UP000655443">
    <property type="component" value="Unassembled WGS sequence"/>
</dbReference>
<protein>
    <recommendedName>
        <fullName evidence="3">XRE family transcriptional regulator</fullName>
    </recommendedName>
</protein>
<dbReference type="RefSeq" id="WP_189959047.1">
    <property type="nucleotide sequence ID" value="NZ_BMVG01000053.1"/>
</dbReference>
<reference evidence="1" key="1">
    <citation type="journal article" date="2014" name="Int. J. Syst. Evol. Microbiol.">
        <title>Complete genome sequence of Corynebacterium casei LMG S-19264T (=DSM 44701T), isolated from a smear-ripened cheese.</title>
        <authorList>
            <consortium name="US DOE Joint Genome Institute (JGI-PGF)"/>
            <person name="Walter F."/>
            <person name="Albersmeier A."/>
            <person name="Kalinowski J."/>
            <person name="Ruckert C."/>
        </authorList>
    </citation>
    <scope>NUCLEOTIDE SEQUENCE</scope>
    <source>
        <strain evidence="1">JCM 4714</strain>
    </source>
</reference>
<dbReference type="GO" id="GO:0003677">
    <property type="term" value="F:DNA binding"/>
    <property type="evidence" value="ECO:0007669"/>
    <property type="project" value="InterPro"/>
</dbReference>
<evidence type="ECO:0000313" key="1">
    <source>
        <dbReference type="EMBL" id="GHE14759.1"/>
    </source>
</evidence>
<dbReference type="AlphaFoldDB" id="A0A918YTM2"/>
<gene>
    <name evidence="1" type="ORF">GCM10010339_86940</name>
</gene>
<dbReference type="Gene3D" id="1.10.260.40">
    <property type="entry name" value="lambda repressor-like DNA-binding domains"/>
    <property type="match status" value="1"/>
</dbReference>
<accession>A0A918YTM2</accession>
<sequence length="201" mass="22324">MGSPLQGTLERVNRCIEEQNLSRADLLDPGSLAVRSALPESTVVALLRGEDVAAGTIEERVTTRIKTLAFARHRGDKARLADLADEMVNTLGLSAPWARSVLKGDKMPDVRLLHDLADFFDVDGGEEFFTGTPEESLDRVLVPILERWEKPHSQDPTLELMKRYGIVGTDLRRHGTMTPEQLDRLIRGALKPLASEEDEQS</sequence>
<name>A0A918YTM2_9ACTN</name>
<evidence type="ECO:0008006" key="3">
    <source>
        <dbReference type="Google" id="ProtNLM"/>
    </source>
</evidence>
<reference evidence="1" key="2">
    <citation type="submission" date="2020-09" db="EMBL/GenBank/DDBJ databases">
        <authorList>
            <person name="Sun Q."/>
            <person name="Ohkuma M."/>
        </authorList>
    </citation>
    <scope>NUCLEOTIDE SEQUENCE</scope>
    <source>
        <strain evidence="1">JCM 4714</strain>
    </source>
</reference>
<proteinExistence type="predicted"/>
<keyword evidence="2" id="KW-1185">Reference proteome</keyword>
<dbReference type="EMBL" id="BMVG01000053">
    <property type="protein sequence ID" value="GHE14759.1"/>
    <property type="molecule type" value="Genomic_DNA"/>
</dbReference>
<comment type="caution">
    <text evidence="1">The sequence shown here is derived from an EMBL/GenBank/DDBJ whole genome shotgun (WGS) entry which is preliminary data.</text>
</comment>